<gene>
    <name evidence="2" type="ORF">GCM10022222_40640</name>
</gene>
<protein>
    <submittedName>
        <fullName evidence="2">CGNR zinc finger domain-containing protein</fullName>
    </submittedName>
</protein>
<name>A0ABP6WN41_9PSEU</name>
<evidence type="ECO:0000259" key="1">
    <source>
        <dbReference type="Pfam" id="PF11706"/>
    </source>
</evidence>
<dbReference type="InterPro" id="IPR010852">
    <property type="entry name" value="ABATE"/>
</dbReference>
<dbReference type="InterPro" id="IPR023286">
    <property type="entry name" value="ABATE_dom_sf"/>
</dbReference>
<comment type="caution">
    <text evidence="2">The sequence shown here is derived from an EMBL/GenBank/DDBJ whole genome shotgun (WGS) entry which is preliminary data.</text>
</comment>
<evidence type="ECO:0000313" key="3">
    <source>
        <dbReference type="Proteomes" id="UP001500689"/>
    </source>
</evidence>
<dbReference type="PANTHER" id="PTHR35525:SF3">
    <property type="entry name" value="BLL6575 PROTEIN"/>
    <property type="match status" value="1"/>
</dbReference>
<organism evidence="2 3">
    <name type="scientific">Amycolatopsis ultiminotia</name>
    <dbReference type="NCBI Taxonomy" id="543629"/>
    <lineage>
        <taxon>Bacteria</taxon>
        <taxon>Bacillati</taxon>
        <taxon>Actinomycetota</taxon>
        <taxon>Actinomycetes</taxon>
        <taxon>Pseudonocardiales</taxon>
        <taxon>Pseudonocardiaceae</taxon>
        <taxon>Amycolatopsis</taxon>
    </lineage>
</organism>
<accession>A0ABP6WN41</accession>
<feature type="domain" description="Zinc finger CGNR" evidence="1">
    <location>
        <begin position="134"/>
        <end position="175"/>
    </location>
</feature>
<dbReference type="PANTHER" id="PTHR35525">
    <property type="entry name" value="BLL6575 PROTEIN"/>
    <property type="match status" value="1"/>
</dbReference>
<dbReference type="Pfam" id="PF07336">
    <property type="entry name" value="ABATE"/>
    <property type="match status" value="1"/>
</dbReference>
<reference evidence="3" key="1">
    <citation type="journal article" date="2019" name="Int. J. Syst. Evol. Microbiol.">
        <title>The Global Catalogue of Microorganisms (GCM) 10K type strain sequencing project: providing services to taxonomists for standard genome sequencing and annotation.</title>
        <authorList>
            <consortium name="The Broad Institute Genomics Platform"/>
            <consortium name="The Broad Institute Genome Sequencing Center for Infectious Disease"/>
            <person name="Wu L."/>
            <person name="Ma J."/>
        </authorList>
    </citation>
    <scope>NUCLEOTIDE SEQUENCE [LARGE SCALE GENOMIC DNA]</scope>
    <source>
        <strain evidence="3">JCM 16898</strain>
    </source>
</reference>
<dbReference type="Gene3D" id="1.10.3300.10">
    <property type="entry name" value="Jann2411-like domain"/>
    <property type="match status" value="1"/>
</dbReference>
<dbReference type="EMBL" id="BAAAZN010000008">
    <property type="protein sequence ID" value="GAA3552871.1"/>
    <property type="molecule type" value="Genomic_DNA"/>
</dbReference>
<dbReference type="Proteomes" id="UP001500689">
    <property type="component" value="Unassembled WGS sequence"/>
</dbReference>
<proteinExistence type="predicted"/>
<keyword evidence="3" id="KW-1185">Reference proteome</keyword>
<dbReference type="RefSeq" id="WP_344862033.1">
    <property type="nucleotide sequence ID" value="NZ_BAAAZN010000008.1"/>
</dbReference>
<evidence type="ECO:0000313" key="2">
    <source>
        <dbReference type="EMBL" id="GAA3552871.1"/>
    </source>
</evidence>
<dbReference type="SUPFAM" id="SSF160904">
    <property type="entry name" value="Jann2411-like"/>
    <property type="match status" value="1"/>
</dbReference>
<dbReference type="InterPro" id="IPR021005">
    <property type="entry name" value="Znf_CGNR"/>
</dbReference>
<sequence length="179" mass="19313">MDWVFDGGRPCLDLVNTMRSRYLPGGGIELLTSAAALSEWFDLAGFGRLPVNDGELAAAKTLREAVNRLLTGPPQVKDVQVVNAAVVAAPLPARLRLEGGELHREVPAPGYPVATAFAVLAGDAVELATGTADVRICLADDCGLRFCDASPRRTRQWCSMARCGNRAKARAHYRRARNR</sequence>
<dbReference type="Pfam" id="PF11706">
    <property type="entry name" value="zf-CGNR"/>
    <property type="match status" value="1"/>
</dbReference>